<dbReference type="SUPFAM" id="SSF53613">
    <property type="entry name" value="Ribokinase-like"/>
    <property type="match status" value="1"/>
</dbReference>
<dbReference type="GO" id="GO:0016301">
    <property type="term" value="F:kinase activity"/>
    <property type="evidence" value="ECO:0007669"/>
    <property type="project" value="UniProtKB-KW"/>
</dbReference>
<evidence type="ECO:0000256" key="2">
    <source>
        <dbReference type="ARBA" id="ARBA00022777"/>
    </source>
</evidence>
<comment type="caution">
    <text evidence="4">The sequence shown here is derived from an EMBL/GenBank/DDBJ whole genome shotgun (WGS) entry which is preliminary data.</text>
</comment>
<gene>
    <name evidence="4" type="ORF">PUT78_16515</name>
</gene>
<dbReference type="Pfam" id="PF00294">
    <property type="entry name" value="PfkB"/>
    <property type="match status" value="1"/>
</dbReference>
<dbReference type="InterPro" id="IPR029056">
    <property type="entry name" value="Ribokinase-like"/>
</dbReference>
<keyword evidence="1" id="KW-0808">Transferase</keyword>
<keyword evidence="2 4" id="KW-0418">Kinase</keyword>
<proteinExistence type="predicted"/>
<dbReference type="InterPro" id="IPR011611">
    <property type="entry name" value="PfkB_dom"/>
</dbReference>
<evidence type="ECO:0000259" key="3">
    <source>
        <dbReference type="Pfam" id="PF00294"/>
    </source>
</evidence>
<name>A0ABT5TC43_9RHOB</name>
<dbReference type="PANTHER" id="PTHR10584">
    <property type="entry name" value="SUGAR KINASE"/>
    <property type="match status" value="1"/>
</dbReference>
<dbReference type="PROSITE" id="PS00584">
    <property type="entry name" value="PFKB_KINASES_2"/>
    <property type="match status" value="1"/>
</dbReference>
<dbReference type="RefSeq" id="WP_274353380.1">
    <property type="nucleotide sequence ID" value="NZ_JAQZSM010000018.1"/>
</dbReference>
<organism evidence="4 5">
    <name type="scientific">Roseinatronobacter alkalisoli</name>
    <dbReference type="NCBI Taxonomy" id="3028235"/>
    <lineage>
        <taxon>Bacteria</taxon>
        <taxon>Pseudomonadati</taxon>
        <taxon>Pseudomonadota</taxon>
        <taxon>Alphaproteobacteria</taxon>
        <taxon>Rhodobacterales</taxon>
        <taxon>Paracoccaceae</taxon>
        <taxon>Roseinatronobacter</taxon>
    </lineage>
</organism>
<accession>A0ABT5TC43</accession>
<dbReference type="InterPro" id="IPR002173">
    <property type="entry name" value="Carboh/pur_kinase_PfkB_CS"/>
</dbReference>
<evidence type="ECO:0000313" key="4">
    <source>
        <dbReference type="EMBL" id="MDD7972703.1"/>
    </source>
</evidence>
<dbReference type="PANTHER" id="PTHR10584:SF157">
    <property type="entry name" value="SULFOFRUCTOSE KINASE"/>
    <property type="match status" value="1"/>
</dbReference>
<dbReference type="Proteomes" id="UP001431784">
    <property type="component" value="Unassembled WGS sequence"/>
</dbReference>
<keyword evidence="5" id="KW-1185">Reference proteome</keyword>
<evidence type="ECO:0000313" key="5">
    <source>
        <dbReference type="Proteomes" id="UP001431784"/>
    </source>
</evidence>
<sequence length="284" mass="29553">MTAHRLHILCAGLVALDMEFSVPAFPVMGLKHKASATRFLGGGGALLAATAVQILGGRASLRGAMGDDALANLLAERIRDSGIPLDGLHRIAGEVTPHSAVLIQPDGERTIINFRQDSLCDNLPLPDLNFPYDAALCDTRFAKLSTPVLAAARAAGKPAVLDAEAPVRNIGSGLQEATHIAFSMQGLEDFAGASDARTLREVARSLQRWVCVTRGPDPVLCDDGAEGYSVAVPHARAVNTNGAGDFWHAAFTLALAGGKTERAAVTAANCAAARHVAALPPAFP</sequence>
<protein>
    <submittedName>
        <fullName evidence="4">PfkB family carbohydrate kinase</fullName>
    </submittedName>
</protein>
<dbReference type="EMBL" id="JAQZSM010000018">
    <property type="protein sequence ID" value="MDD7972703.1"/>
    <property type="molecule type" value="Genomic_DNA"/>
</dbReference>
<dbReference type="Gene3D" id="3.40.1190.20">
    <property type="match status" value="1"/>
</dbReference>
<feature type="domain" description="Carbohydrate kinase PfkB" evidence="3">
    <location>
        <begin position="7"/>
        <end position="273"/>
    </location>
</feature>
<evidence type="ECO:0000256" key="1">
    <source>
        <dbReference type="ARBA" id="ARBA00022679"/>
    </source>
</evidence>
<reference evidence="4" key="1">
    <citation type="submission" date="2023-02" db="EMBL/GenBank/DDBJ databases">
        <title>Description of Roseinatronobacter alkalisoli sp. nov., an alkaliphilic bacerium isolated from soda soil.</title>
        <authorList>
            <person name="Wei W."/>
        </authorList>
    </citation>
    <scope>NUCLEOTIDE SEQUENCE</scope>
    <source>
        <strain evidence="4">HJB301</strain>
    </source>
</reference>